<dbReference type="EMBL" id="BMFR01000012">
    <property type="protein sequence ID" value="GGG80662.1"/>
    <property type="molecule type" value="Genomic_DNA"/>
</dbReference>
<reference evidence="3" key="2">
    <citation type="submission" date="2020-09" db="EMBL/GenBank/DDBJ databases">
        <authorList>
            <person name="Sun Q."/>
            <person name="Zhou Y."/>
        </authorList>
    </citation>
    <scope>NUCLEOTIDE SEQUENCE</scope>
    <source>
        <strain evidence="3">CGMCC 1.12754</strain>
    </source>
</reference>
<organism evidence="3 4">
    <name type="scientific">Virgibacillus oceani</name>
    <dbReference type="NCBI Taxonomy" id="1479511"/>
    <lineage>
        <taxon>Bacteria</taxon>
        <taxon>Bacillati</taxon>
        <taxon>Bacillota</taxon>
        <taxon>Bacilli</taxon>
        <taxon>Bacillales</taxon>
        <taxon>Bacillaceae</taxon>
        <taxon>Virgibacillus</taxon>
    </lineage>
</organism>
<evidence type="ECO:0000313" key="3">
    <source>
        <dbReference type="EMBL" id="GGG80662.1"/>
    </source>
</evidence>
<feature type="domain" description="Transcription regulator TrmB C-terminal" evidence="2">
    <location>
        <begin position="101"/>
        <end position="223"/>
    </location>
</feature>
<dbReference type="Pfam" id="PF11495">
    <property type="entry name" value="Regulator_TrmB"/>
    <property type="match status" value="1"/>
</dbReference>
<dbReference type="CDD" id="cd09124">
    <property type="entry name" value="PLDc_like_TrmB_middle"/>
    <property type="match status" value="1"/>
</dbReference>
<sequence length="252" mass="29437">MLQQFGFTQYESQVYQSLITVDQPLDATSIVKRSKVPRSKVYEVLHRMIEKGIILETTIEKKRLYTALPIDSMVEKLKADFEMNVQQLRNTKVKETPVDDRVWTLKDDQSIQAFMKDLLENAETSIFLSGWADDIAKYLPIVEGKYRSGIPVNIHVIGEIKSAIPTISTLVPDIEHETLERSRILIVDNMEMLFAGIEDEKWQAIRTQSRPLVKFFTEFFYHDVALTEITEKYRDTVMRDKDIREVLLKLRY</sequence>
<accession>A0A917HK07</accession>
<dbReference type="PANTHER" id="PTHR34293:SF1">
    <property type="entry name" value="HTH-TYPE TRANSCRIPTIONAL REGULATOR TRMBL2"/>
    <property type="match status" value="1"/>
</dbReference>
<dbReference type="Gene3D" id="1.10.10.10">
    <property type="entry name" value="Winged helix-like DNA-binding domain superfamily/Winged helix DNA-binding domain"/>
    <property type="match status" value="1"/>
</dbReference>
<comment type="caution">
    <text evidence="3">The sequence shown here is derived from an EMBL/GenBank/DDBJ whole genome shotgun (WGS) entry which is preliminary data.</text>
</comment>
<dbReference type="Pfam" id="PF01978">
    <property type="entry name" value="TrmB"/>
    <property type="match status" value="1"/>
</dbReference>
<gene>
    <name evidence="3" type="ORF">GCM10011398_27590</name>
</gene>
<proteinExistence type="predicted"/>
<dbReference type="InterPro" id="IPR051797">
    <property type="entry name" value="TrmB-like"/>
</dbReference>
<dbReference type="PANTHER" id="PTHR34293">
    <property type="entry name" value="HTH-TYPE TRANSCRIPTIONAL REGULATOR TRMBL2"/>
    <property type="match status" value="1"/>
</dbReference>
<keyword evidence="4" id="KW-1185">Reference proteome</keyword>
<dbReference type="InterPro" id="IPR036388">
    <property type="entry name" value="WH-like_DNA-bd_sf"/>
</dbReference>
<dbReference type="AlphaFoldDB" id="A0A917HK07"/>
<dbReference type="RefSeq" id="WP_188455962.1">
    <property type="nucleotide sequence ID" value="NZ_BMFR01000012.1"/>
</dbReference>
<reference evidence="3" key="1">
    <citation type="journal article" date="2014" name="Int. J. Syst. Evol. Microbiol.">
        <title>Complete genome sequence of Corynebacterium casei LMG S-19264T (=DSM 44701T), isolated from a smear-ripened cheese.</title>
        <authorList>
            <consortium name="US DOE Joint Genome Institute (JGI-PGF)"/>
            <person name="Walter F."/>
            <person name="Albersmeier A."/>
            <person name="Kalinowski J."/>
            <person name="Ruckert C."/>
        </authorList>
    </citation>
    <scope>NUCLEOTIDE SEQUENCE</scope>
    <source>
        <strain evidence="3">CGMCC 1.12754</strain>
    </source>
</reference>
<feature type="domain" description="Transcription regulator TrmB N-terminal" evidence="1">
    <location>
        <begin position="2"/>
        <end position="70"/>
    </location>
</feature>
<protein>
    <submittedName>
        <fullName evidence="3">Transcriptional regulator</fullName>
    </submittedName>
</protein>
<dbReference type="InterPro" id="IPR021586">
    <property type="entry name" value="Tscrpt_reg_TrmB_C"/>
</dbReference>
<evidence type="ECO:0000259" key="1">
    <source>
        <dbReference type="Pfam" id="PF01978"/>
    </source>
</evidence>
<evidence type="ECO:0000313" key="4">
    <source>
        <dbReference type="Proteomes" id="UP000622860"/>
    </source>
</evidence>
<dbReference type="SUPFAM" id="SSF46785">
    <property type="entry name" value="Winged helix' DNA-binding domain"/>
    <property type="match status" value="1"/>
</dbReference>
<dbReference type="InterPro" id="IPR002831">
    <property type="entry name" value="Tscrpt_reg_TrmB_N"/>
</dbReference>
<evidence type="ECO:0000259" key="2">
    <source>
        <dbReference type="Pfam" id="PF11495"/>
    </source>
</evidence>
<dbReference type="Proteomes" id="UP000622860">
    <property type="component" value="Unassembled WGS sequence"/>
</dbReference>
<name>A0A917HK07_9BACI</name>
<dbReference type="InterPro" id="IPR036390">
    <property type="entry name" value="WH_DNA-bd_sf"/>
</dbReference>